<evidence type="ECO:0000313" key="5">
    <source>
        <dbReference type="EMBL" id="PWU82814.1"/>
    </source>
</evidence>
<dbReference type="VEuPathDB" id="TriTrypDB:C4B63_560g1"/>
<feature type="domain" description="Retrotransposon hot spot protein,C-terminal" evidence="2">
    <location>
        <begin position="438"/>
        <end position="529"/>
    </location>
</feature>
<dbReference type="EMBL" id="PRFA01000560">
    <property type="protein sequence ID" value="PWU82814.1"/>
    <property type="molecule type" value="Genomic_DNA"/>
</dbReference>
<dbReference type="VEuPathDB" id="TriTrypDB:C3747_162g10"/>
<feature type="region of interest" description="Disordered" evidence="1">
    <location>
        <begin position="1"/>
        <end position="40"/>
    </location>
</feature>
<dbReference type="VEuPathDB" id="TriTrypDB:TCSYLVIO_007900"/>
<evidence type="ECO:0000259" key="3">
    <source>
        <dbReference type="Pfam" id="PF20445"/>
    </source>
</evidence>
<proteinExistence type="predicted"/>
<evidence type="ECO:0000259" key="4">
    <source>
        <dbReference type="Pfam" id="PF24466"/>
    </source>
</evidence>
<comment type="caution">
    <text evidence="5">The sequence shown here is derived from an EMBL/GenBank/DDBJ whole genome shotgun (WGS) entry which is preliminary data.</text>
</comment>
<evidence type="ECO:0000256" key="1">
    <source>
        <dbReference type="SAM" id="MobiDB-lite"/>
    </source>
</evidence>
<dbReference type="InterPro" id="IPR046836">
    <property type="entry name" value="RHS_C"/>
</dbReference>
<dbReference type="NCBIfam" id="TIGR01631">
    <property type="entry name" value="Trypano_RHS"/>
    <property type="match status" value="2"/>
</dbReference>
<sequence>MPGNQASAVPQGDGQRRARSESEDVTDEPAATRRRAKEMHRPQWTLLSRVEDVMLKGSTLSTNMKLNDFLRNHVGGRAAVDEEYNVTMEMFVQDPDDYVQDQRLLEVILNLAAYRELEAIYELHCGWVNFLWQWNIYERKDTTTPFARTKMNAALSQVLNEERRWAEERARKRQKVELTVATTIKDVLFRGRVRAMDIQLNDFLVMELDGMGVMPANQNVLLKEFIKDSARYIRGALLLRDIKASDRYKRMERALREEMDLEEDADDLCEKGVDNLLKWSLAAEEVKANVHNLTKRFLDAAFIELMGSMTMSAPNKLEGYYESVYNASWHHVVEVPGGEGTGLEVREGEAPQSWTYREVGNTFEKDDGVEQSGVLHCRLMVLTSDKGWPYSWNLKGVESTCDCYVNCEVEQVWLFVKDALTELLSIRRWTYIKPGRHVLIGTPGIGKSMNAGSYLLYQLLHYDAEQLPMVAYFIGSQSFLFDKITKTVSLYMDDPRIEDVVKIFSKRGVKGYIIYDVALASRQPPAGLPCRDGA</sequence>
<organism evidence="5 6">
    <name type="scientific">Trypanosoma cruzi</name>
    <dbReference type="NCBI Taxonomy" id="5693"/>
    <lineage>
        <taxon>Eukaryota</taxon>
        <taxon>Discoba</taxon>
        <taxon>Euglenozoa</taxon>
        <taxon>Kinetoplastea</taxon>
        <taxon>Metakinetoplastina</taxon>
        <taxon>Trypanosomatida</taxon>
        <taxon>Trypanosomatidae</taxon>
        <taxon>Trypanosoma</taxon>
        <taxon>Schizotrypanum</taxon>
    </lineage>
</organism>
<name>A0A2V2UFU1_TRYCR</name>
<dbReference type="Pfam" id="PF24466">
    <property type="entry name" value="DUF7578"/>
    <property type="match status" value="2"/>
</dbReference>
<protein>
    <submittedName>
        <fullName evidence="5">Putative retrotransposon hot spot (RHS) protein</fullName>
    </submittedName>
</protein>
<accession>A0A2V2UFU1</accession>
<dbReference type="VEuPathDB" id="TriTrypDB:TCSYLVIO_010659"/>
<dbReference type="Proteomes" id="UP000246121">
    <property type="component" value="Unassembled WGS sequence"/>
</dbReference>
<gene>
    <name evidence="5" type="ORF">C4B63_560g1</name>
</gene>
<dbReference type="VEuPathDB" id="TriTrypDB:TcG_09782"/>
<feature type="domain" description="Retrotransposon hot spot protein N-terminal" evidence="3">
    <location>
        <begin position="321"/>
        <end position="427"/>
    </location>
</feature>
<dbReference type="InterPro" id="IPR056000">
    <property type="entry name" value="DUF7578"/>
</dbReference>
<dbReference type="InterPro" id="IPR006518">
    <property type="entry name" value="Trypano_RHS"/>
</dbReference>
<dbReference type="Pfam" id="PF20445">
    <property type="entry name" value="RHS_N"/>
    <property type="match status" value="1"/>
</dbReference>
<dbReference type="VEuPathDB" id="TriTrypDB:Tc_MARK_6675"/>
<dbReference type="Pfam" id="PF07999">
    <property type="entry name" value="RHSP"/>
    <property type="match status" value="1"/>
</dbReference>
<dbReference type="VEuPathDB" id="TriTrypDB:TcCL_Unassigned05268"/>
<dbReference type="AlphaFoldDB" id="A0A2V2UFU1"/>
<evidence type="ECO:0000313" key="6">
    <source>
        <dbReference type="Proteomes" id="UP000246121"/>
    </source>
</evidence>
<evidence type="ECO:0000259" key="2">
    <source>
        <dbReference type="Pfam" id="PF07999"/>
    </source>
</evidence>
<reference evidence="5 6" key="1">
    <citation type="journal article" date="2018" name="Microb. Genom.">
        <title>Expanding an expanded genome: long-read sequencing of Trypanosoma cruzi.</title>
        <authorList>
            <person name="Berna L."/>
            <person name="Rodriguez M."/>
            <person name="Chiribao M.L."/>
            <person name="Parodi-Talice A."/>
            <person name="Pita S."/>
            <person name="Rijo G."/>
            <person name="Alvarez-Valin F."/>
            <person name="Robello C."/>
        </authorList>
    </citation>
    <scope>NUCLEOTIDE SEQUENCE [LARGE SCALE GENOMIC DNA]</scope>
    <source>
        <strain evidence="5 6">Dm28c</strain>
    </source>
</reference>
<dbReference type="InterPro" id="IPR046835">
    <property type="entry name" value="RHS_N"/>
</dbReference>
<feature type="domain" description="DUF7578" evidence="4">
    <location>
        <begin position="195"/>
        <end position="258"/>
    </location>
</feature>
<dbReference type="VEuPathDB" id="TriTrypDB:TCDM_10750"/>
<dbReference type="VEuPathDB" id="TriTrypDB:C3747_39g42"/>
<feature type="domain" description="DUF7578" evidence="4">
    <location>
        <begin position="62"/>
        <end position="124"/>
    </location>
</feature>